<name>A0A926RYU9_9BACI</name>
<dbReference type="GO" id="GO:0042781">
    <property type="term" value="F:3'-tRNA processing endoribonuclease activity"/>
    <property type="evidence" value="ECO:0007669"/>
    <property type="project" value="TreeGrafter"/>
</dbReference>
<reference evidence="3" key="1">
    <citation type="submission" date="2020-09" db="EMBL/GenBank/DDBJ databases">
        <title>A novel bacterium of genus Bacillus, isolated from South China Sea.</title>
        <authorList>
            <person name="Huang H."/>
            <person name="Mo K."/>
            <person name="Hu Y."/>
        </authorList>
    </citation>
    <scope>NUCLEOTIDE SEQUENCE</scope>
    <source>
        <strain evidence="3">IB182487</strain>
    </source>
</reference>
<evidence type="ECO:0000313" key="3">
    <source>
        <dbReference type="EMBL" id="MBD1382456.1"/>
    </source>
</evidence>
<proteinExistence type="predicted"/>
<evidence type="ECO:0000256" key="1">
    <source>
        <dbReference type="ARBA" id="ARBA00022833"/>
    </source>
</evidence>
<dbReference type="InterPro" id="IPR036866">
    <property type="entry name" value="RibonucZ/Hydroxyglut_hydro"/>
</dbReference>
<feature type="domain" description="Metallo-beta-lactamase" evidence="2">
    <location>
        <begin position="20"/>
        <end position="218"/>
    </location>
</feature>
<evidence type="ECO:0000313" key="4">
    <source>
        <dbReference type="Proteomes" id="UP000626844"/>
    </source>
</evidence>
<dbReference type="InterPro" id="IPR001279">
    <property type="entry name" value="Metallo-B-lactamas"/>
</dbReference>
<evidence type="ECO:0000259" key="2">
    <source>
        <dbReference type="SMART" id="SM00849"/>
    </source>
</evidence>
<dbReference type="GO" id="GO:0046872">
    <property type="term" value="F:metal ion binding"/>
    <property type="evidence" value="ECO:0007669"/>
    <property type="project" value="UniProtKB-KW"/>
</dbReference>
<dbReference type="PANTHER" id="PTHR46018:SF7">
    <property type="entry name" value="RIBONUCLEASE Z"/>
    <property type="match status" value="1"/>
</dbReference>
<dbReference type="AlphaFoldDB" id="A0A926RYU9"/>
<dbReference type="PANTHER" id="PTHR46018">
    <property type="entry name" value="ZINC PHOSPHODIESTERASE ELAC PROTEIN 1"/>
    <property type="match status" value="1"/>
</dbReference>
<keyword evidence="1" id="KW-0862">Zinc</keyword>
<organism evidence="3 4">
    <name type="scientific">Metabacillus arenae</name>
    <dbReference type="NCBI Taxonomy" id="2771434"/>
    <lineage>
        <taxon>Bacteria</taxon>
        <taxon>Bacillati</taxon>
        <taxon>Bacillota</taxon>
        <taxon>Bacilli</taxon>
        <taxon>Bacillales</taxon>
        <taxon>Bacillaceae</taxon>
        <taxon>Metabacillus</taxon>
    </lineage>
</organism>
<comment type="caution">
    <text evidence="3">The sequence shown here is derived from an EMBL/GenBank/DDBJ whole genome shotgun (WGS) entry which is preliminary data.</text>
</comment>
<accession>A0A926RYU9</accession>
<dbReference type="Proteomes" id="UP000626844">
    <property type="component" value="Unassembled WGS sequence"/>
</dbReference>
<gene>
    <name evidence="3" type="ORF">IC621_19770</name>
</gene>
<protein>
    <submittedName>
        <fullName evidence="3">MBL fold metallo-hydrolase</fullName>
    </submittedName>
</protein>
<keyword evidence="4" id="KW-1185">Reference proteome</keyword>
<sequence length="245" mass="28217">MMPFRIMMLGVGNGFSKKTYNNNALLESKGAYFLIDCGVTAWSSLADINMDFENISGIFLTHLHYDHCGGLDEAALYGAYVAGRKLKLWVPAPLKPVLWEQTLRGRLEDPAGGNTRLEHFFEIHWVKEREIFSLNGLSAYWLQTEHVPSRFSCSLVLDGRFFYSGDMVENKLLIERLIREGINVFYHDVQFKHAVVHASFKGLLSYPEAVRKQLYLMHYSELPAGWNPNDLNGMNLLRQHEWLSW</sequence>
<dbReference type="SMART" id="SM00849">
    <property type="entry name" value="Lactamase_B"/>
    <property type="match status" value="1"/>
</dbReference>
<dbReference type="Pfam" id="PF23023">
    <property type="entry name" value="Anti-Pycsar_Apyc1"/>
    <property type="match status" value="1"/>
</dbReference>
<dbReference type="EMBL" id="JACXAI010000031">
    <property type="protein sequence ID" value="MBD1382456.1"/>
    <property type="molecule type" value="Genomic_DNA"/>
</dbReference>
<dbReference type="Gene3D" id="3.60.15.10">
    <property type="entry name" value="Ribonuclease Z/Hydroxyacylglutathione hydrolase-like"/>
    <property type="match status" value="1"/>
</dbReference>
<dbReference type="SUPFAM" id="SSF56281">
    <property type="entry name" value="Metallo-hydrolase/oxidoreductase"/>
    <property type="match status" value="1"/>
</dbReference>